<evidence type="ECO:0000313" key="4">
    <source>
        <dbReference type="Proteomes" id="UP001522868"/>
    </source>
</evidence>
<comment type="caution">
    <text evidence="3">The sequence shown here is derived from an EMBL/GenBank/DDBJ whole genome shotgun (WGS) entry which is preliminary data.</text>
</comment>
<dbReference type="Proteomes" id="UP001522868">
    <property type="component" value="Unassembled WGS sequence"/>
</dbReference>
<feature type="compositionally biased region" description="Gly residues" evidence="1">
    <location>
        <begin position="66"/>
        <end position="82"/>
    </location>
</feature>
<feature type="domain" description="DUF1918" evidence="2">
    <location>
        <begin position="1"/>
        <end position="58"/>
    </location>
</feature>
<proteinExistence type="predicted"/>
<evidence type="ECO:0000259" key="2">
    <source>
        <dbReference type="Pfam" id="PF08940"/>
    </source>
</evidence>
<evidence type="ECO:0000256" key="1">
    <source>
        <dbReference type="SAM" id="MobiDB-lite"/>
    </source>
</evidence>
<dbReference type="RefSeq" id="WP_248637094.1">
    <property type="nucleotide sequence ID" value="NZ_JALPTH010000038.1"/>
</dbReference>
<protein>
    <submittedName>
        <fullName evidence="3">DUF1918 domain-containing protein</fullName>
    </submittedName>
</protein>
<name>A0ABT0IJ28_9ACTN</name>
<dbReference type="SUPFAM" id="SSF50118">
    <property type="entry name" value="Cell growth inhibitor/plasmid maintenance toxic component"/>
    <property type="match status" value="1"/>
</dbReference>
<keyword evidence="4" id="KW-1185">Reference proteome</keyword>
<reference evidence="3 4" key="1">
    <citation type="submission" date="2022-04" db="EMBL/GenBank/DDBJ databases">
        <title>Streptomyces sp. nov. LCR6-01 isolated from Lichen of Dirinaria sp.</title>
        <authorList>
            <person name="Kanchanasin P."/>
            <person name="Tanasupawat S."/>
            <person name="Phongsopitanun W."/>
        </authorList>
    </citation>
    <scope>NUCLEOTIDE SEQUENCE [LARGE SCALE GENOMIC DNA]</scope>
    <source>
        <strain evidence="3 4">LCR6-01</strain>
    </source>
</reference>
<organism evidence="3 4">
    <name type="scientific">Streptomyces lichenis</name>
    <dbReference type="NCBI Taxonomy" id="2306967"/>
    <lineage>
        <taxon>Bacteria</taxon>
        <taxon>Bacillati</taxon>
        <taxon>Actinomycetota</taxon>
        <taxon>Actinomycetes</taxon>
        <taxon>Kitasatosporales</taxon>
        <taxon>Streptomycetaceae</taxon>
        <taxon>Streptomyces</taxon>
    </lineage>
</organism>
<dbReference type="Gene3D" id="2.30.30.440">
    <property type="entry name" value="Domain of unknown function DUF1918"/>
    <property type="match status" value="1"/>
</dbReference>
<accession>A0ABT0IJ28</accession>
<sequence>MHATVGDTLLVHGRTVGQHDRTAEVIEVLGYDGEPPYRVRFRDDGHEALMSPGPDSVVRHHERPAGLGGEPGTLGSGPGAMT</sequence>
<dbReference type="EMBL" id="JALPTH010000038">
    <property type="protein sequence ID" value="MCK8681272.1"/>
    <property type="molecule type" value="Genomic_DNA"/>
</dbReference>
<dbReference type="InterPro" id="IPR015035">
    <property type="entry name" value="DUF1918"/>
</dbReference>
<dbReference type="Pfam" id="PF08940">
    <property type="entry name" value="DUF1918"/>
    <property type="match status" value="1"/>
</dbReference>
<evidence type="ECO:0000313" key="3">
    <source>
        <dbReference type="EMBL" id="MCK8681272.1"/>
    </source>
</evidence>
<feature type="region of interest" description="Disordered" evidence="1">
    <location>
        <begin position="51"/>
        <end position="82"/>
    </location>
</feature>
<gene>
    <name evidence="3" type="ORF">M1O15_28530</name>
</gene>